<keyword evidence="12" id="KW-0732">Signal</keyword>
<dbReference type="EC" id="3.2.1.8" evidence="10"/>
<feature type="signal peptide" evidence="12">
    <location>
        <begin position="1"/>
        <end position="19"/>
    </location>
</feature>
<evidence type="ECO:0000256" key="8">
    <source>
        <dbReference type="ARBA" id="ARBA00023295"/>
    </source>
</evidence>
<dbReference type="Gene3D" id="2.60.40.1190">
    <property type="match status" value="1"/>
</dbReference>
<keyword evidence="17" id="KW-1185">Reference proteome</keyword>
<dbReference type="Gene3D" id="2.60.120.260">
    <property type="entry name" value="Galactose-binding domain-like"/>
    <property type="match status" value="3"/>
</dbReference>
<dbReference type="EMBL" id="JAGRPV010000001">
    <property type="protein sequence ID" value="MDI4647791.1"/>
    <property type="molecule type" value="Genomic_DNA"/>
</dbReference>
<feature type="domain" description="SLH" evidence="13">
    <location>
        <begin position="1833"/>
        <end position="1891"/>
    </location>
</feature>
<feature type="domain" description="SLH" evidence="13">
    <location>
        <begin position="1768"/>
        <end position="1829"/>
    </location>
</feature>
<dbReference type="Pfam" id="PF00395">
    <property type="entry name" value="SLH"/>
    <property type="match status" value="3"/>
</dbReference>
<dbReference type="PROSITE" id="PS51272">
    <property type="entry name" value="SLH"/>
    <property type="match status" value="3"/>
</dbReference>
<dbReference type="Gene3D" id="3.20.20.80">
    <property type="entry name" value="Glycosidases"/>
    <property type="match status" value="1"/>
</dbReference>
<evidence type="ECO:0000256" key="3">
    <source>
        <dbReference type="ARBA" id="ARBA00007495"/>
    </source>
</evidence>
<dbReference type="SUPFAM" id="SSF51445">
    <property type="entry name" value="(Trans)glycosidases"/>
    <property type="match status" value="1"/>
</dbReference>
<feature type="domain" description="GH10" evidence="15">
    <location>
        <begin position="755"/>
        <end position="1100"/>
    </location>
</feature>
<evidence type="ECO:0000256" key="5">
    <source>
        <dbReference type="ARBA" id="ARBA00022737"/>
    </source>
</evidence>
<evidence type="ECO:0000256" key="11">
    <source>
        <dbReference type="SAM" id="MobiDB-lite"/>
    </source>
</evidence>
<comment type="catalytic activity">
    <reaction evidence="1 10">
        <text>Endohydrolysis of (1-&gt;4)-beta-D-xylosidic linkages in xylans.</text>
        <dbReference type="EC" id="3.2.1.8"/>
    </reaction>
</comment>
<sequence>MWKIRVKPVLALLLGIAIAVPTGLGAGQAAAAAVGDTVMSAGFDTGTDGWFKRGTETVAQSTAAAQSGAGSLLATGRSATWNGPGVNANALVPGATYDFSIYAKLKEDTPAGSATVELTINQQGLPQGDAGAYAKIDAKPVTAADWVPLQGRMTVDARASGYQVYVQSTDSATVDYYVDTFAVKLVSLPAGEPAPSAKIPVVLYHKVNAIAESGNDYQTTLDLFKKQMKYLSDNGYTTLSAQQYEEMIRGDLAPPERPVLLTFDDGTPDFYSNAWPVLKQYGMKATLFIVADWIGEGKYGMTNAQLAALAADSNLDLENHTKTHGDLTKMDKAAAQADIAAGGAFLESLTGEKPRLLAYPNGAFNADVAQAAADAGIELAFKVGDGITRPSDDKLALGREMVLAGDTLATFASKIGGPTPPAEPGPVSGTVVLSQSFEDGQPGGWENLSWGGTGTIGVSADTASDGTHALKFSGRGSRASSPTLNLTSLMQSGRTYDLSLKVKLGEGTDTLHLASKVASPLLDNQYPWLAGDRDVSAEGWTTFEVKSFEVPANTSELRIWIESATSSTSVADFYIDEVVVKDVTPGEGEPGEGELDQSGVLADFEDGQGDWVRRFGDGNIAATDAANHTEGGSRSLLTTVSQQYDGPLLDVMGKMHKGYKYNLSAWVRMAPGQSPTALRISVQSGDSAFTNVSANANVTADGWTQLSGTFTVATTPSVLRAYVEAADNIGGERSFYLDDFALTYIGPVAGPLPIQTDIDALKNVYADSFKIGAAVEPAQIEGDAKALVDFHYSSIVAENSTKPASLDPSEGVWNWTSADKIALYAKDHGLDFRLHTLAWHSQAAEWMFKDEAGQPLAATPENKTLVLNRLTTYIETVARHFKALGVQIQSVDVVNEVIDEGQPDGMRRSEWFRLTGTDFIKTAFTVARRELPDAKLYINDYNTHDPKKRDFLYSLATTLRAEGVPIDGVGHQTHINISGPSVQQISDSIRKFAEAGFDNQLTELDVSVYTNNSTSYEPIPEDILVKQGYRYKELFKELVQLDEAGKAAGNPEGWISNVTLWGVADDYTWLHNRGTTRQDAPFPFDKRHQAKYAYWGMIEAVKTLNPSKLPLTAKAANTAQGSPANTADQAWQTVPAMYTESLGTLDAEVKTLWDAQQLYVRVAVRDLTDTPTDQVELFVDDGRIRKLAFPRGHSSIVETADGYVLETAIPVDGALGKQVKFDVRVTDKGINDGTEQGGNGVIVSWSDPRSSQDGDSLGYGVLTYIEATRIGTALRGTPVIDGEPDGIWSAAPAYRTDVVVEQQGGAAAKAEFRTLWDAQYLYVYAVVTDAQLSDVIANAWEQDSLEIFVDQNNGKTAAYEDDDGQYRISYKNAKTVGGHARDDNYISATKLVEGGYAVEAAIALDTISPAPGTLIGFDLQVNNDQDGGTRDSVFTWNDPTGQSYANTSRLGVLKLAETAGPKPDDGTNGPVTGTNPGTQTGADPIAVTTDANGNATASVSAAAFAEALKDVKEGRIAFNVRMPAGTKSMAVQLPLAQVKSADEAGVREIRINTGLADFTLPLSLFEEAGLAGDVELSVSLKDAAALSGEVRGKIGERPIYDFTLRAAGTRIAAFGADRKVRVAIPYAQEPGIRPGQVVIYAVSDNGELEVIKNGRYDPAAGNVTFDASHFSLYAAAPVQVRFADERLAPWATDSILALAARGIVNGANGRNGNDASGSSALSDPNVSSDAAGASEVFFAPKRAVTRAEFAQMLVRALDLKPGDASVGSPFTDIKTDAWYANAAAAAYQAGIVLGKSDGTFGGQDKINRQDMAVMTHRALLAAGYDLGAADGETPGFADGSAIADYAMEAVAALHRKGVVDGMPDGSFAPRGTANRAQAAVMVDRLLQLRLH</sequence>
<keyword evidence="9 10" id="KW-0624">Polysaccharide degradation</keyword>
<keyword evidence="7 10" id="KW-0119">Carbohydrate metabolism</keyword>
<dbReference type="CDD" id="cd10918">
    <property type="entry name" value="CE4_NodB_like_5s_6s"/>
    <property type="match status" value="1"/>
</dbReference>
<comment type="pathway">
    <text evidence="2">Glycan degradation; xylan degradation.</text>
</comment>
<evidence type="ECO:0000256" key="1">
    <source>
        <dbReference type="ARBA" id="ARBA00000681"/>
    </source>
</evidence>
<evidence type="ECO:0000256" key="12">
    <source>
        <dbReference type="SAM" id="SignalP"/>
    </source>
</evidence>
<feature type="compositionally biased region" description="Low complexity" evidence="11">
    <location>
        <begin position="1466"/>
        <end position="1480"/>
    </location>
</feature>
<proteinExistence type="inferred from homology"/>
<dbReference type="InterPro" id="IPR008979">
    <property type="entry name" value="Galactose-bd-like_sf"/>
</dbReference>
<feature type="domain" description="SLH" evidence="13">
    <location>
        <begin position="1678"/>
        <end position="1767"/>
    </location>
</feature>
<reference evidence="16" key="1">
    <citation type="submission" date="2023-04" db="EMBL/GenBank/DDBJ databases">
        <title>Comparative genomic analysis of Cohnella hashimotonis sp. nov., isolated from the International Space Station.</title>
        <authorList>
            <person name="Venkateswaran K."/>
            <person name="Simpson A."/>
        </authorList>
    </citation>
    <scope>NUCLEOTIDE SEQUENCE</scope>
    <source>
        <strain evidence="16">F6_2S_P_1</strain>
    </source>
</reference>
<dbReference type="SMART" id="SM00633">
    <property type="entry name" value="Glyco_10"/>
    <property type="match status" value="1"/>
</dbReference>
<comment type="similarity">
    <text evidence="3 10">Belongs to the glycosyl hydrolase 10 (cellulase F) family.</text>
</comment>
<dbReference type="CDD" id="cd00005">
    <property type="entry name" value="CBM9_like_1"/>
    <property type="match status" value="1"/>
</dbReference>
<dbReference type="SUPFAM" id="SSF49344">
    <property type="entry name" value="CBD9-like"/>
    <property type="match status" value="2"/>
</dbReference>
<dbReference type="Proteomes" id="UP001161691">
    <property type="component" value="Unassembled WGS sequence"/>
</dbReference>
<evidence type="ECO:0000313" key="16">
    <source>
        <dbReference type="EMBL" id="MDI4647791.1"/>
    </source>
</evidence>
<dbReference type="PROSITE" id="PS51677">
    <property type="entry name" value="NODB"/>
    <property type="match status" value="1"/>
</dbReference>
<dbReference type="Pfam" id="PF01522">
    <property type="entry name" value="Polysacc_deac_1"/>
    <property type="match status" value="1"/>
</dbReference>
<dbReference type="InterPro" id="IPR002509">
    <property type="entry name" value="NODB_dom"/>
</dbReference>
<keyword evidence="5" id="KW-0677">Repeat</keyword>
<dbReference type="SUPFAM" id="SSF88713">
    <property type="entry name" value="Glycoside hydrolase/deacetylase"/>
    <property type="match status" value="1"/>
</dbReference>
<dbReference type="InterPro" id="IPR003305">
    <property type="entry name" value="CenC_carb-bd"/>
</dbReference>
<evidence type="ECO:0000313" key="17">
    <source>
        <dbReference type="Proteomes" id="UP001161691"/>
    </source>
</evidence>
<evidence type="ECO:0000256" key="10">
    <source>
        <dbReference type="RuleBase" id="RU361174"/>
    </source>
</evidence>
<dbReference type="InterPro" id="IPR001000">
    <property type="entry name" value="GH10_dom"/>
</dbReference>
<feature type="domain" description="NodB homology" evidence="14">
    <location>
        <begin position="257"/>
        <end position="497"/>
    </location>
</feature>
<comment type="caution">
    <text evidence="16">The sequence shown here is derived from an EMBL/GenBank/DDBJ whole genome shotgun (WGS) entry which is preliminary data.</text>
</comment>
<evidence type="ECO:0000256" key="4">
    <source>
        <dbReference type="ARBA" id="ARBA00022651"/>
    </source>
</evidence>
<dbReference type="InterPro" id="IPR017853">
    <property type="entry name" value="GH"/>
</dbReference>
<dbReference type="PANTHER" id="PTHR31490:SF90">
    <property type="entry name" value="ENDO-1,4-BETA-XYLANASE A"/>
    <property type="match status" value="1"/>
</dbReference>
<dbReference type="RefSeq" id="WP_282910538.1">
    <property type="nucleotide sequence ID" value="NZ_JAGRPV010000001.1"/>
</dbReference>
<dbReference type="PRINTS" id="PR00134">
    <property type="entry name" value="GLHYDRLASE10"/>
</dbReference>
<evidence type="ECO:0000256" key="6">
    <source>
        <dbReference type="ARBA" id="ARBA00022801"/>
    </source>
</evidence>
<keyword evidence="4" id="KW-0858">Xylan degradation</keyword>
<dbReference type="InterPro" id="IPR010502">
    <property type="entry name" value="Carb-bd_dom_fam9"/>
</dbReference>
<feature type="chain" id="PRO_5045172267" description="Beta-xylanase" evidence="12">
    <location>
        <begin position="20"/>
        <end position="1891"/>
    </location>
</feature>
<dbReference type="PROSITE" id="PS51760">
    <property type="entry name" value="GH10_2"/>
    <property type="match status" value="1"/>
</dbReference>
<dbReference type="Pfam" id="PF00331">
    <property type="entry name" value="Glyco_hydro_10"/>
    <property type="match status" value="1"/>
</dbReference>
<dbReference type="InterPro" id="IPR044846">
    <property type="entry name" value="GH10"/>
</dbReference>
<dbReference type="Pfam" id="PF02018">
    <property type="entry name" value="CBM_4_9"/>
    <property type="match status" value="3"/>
</dbReference>
<dbReference type="Gene3D" id="3.20.20.370">
    <property type="entry name" value="Glycoside hydrolase/deacetylase"/>
    <property type="match status" value="1"/>
</dbReference>
<dbReference type="InterPro" id="IPR001119">
    <property type="entry name" value="SLH_dom"/>
</dbReference>
<evidence type="ECO:0000259" key="15">
    <source>
        <dbReference type="PROSITE" id="PS51760"/>
    </source>
</evidence>
<evidence type="ECO:0000259" key="14">
    <source>
        <dbReference type="PROSITE" id="PS51677"/>
    </source>
</evidence>
<dbReference type="InterPro" id="IPR011330">
    <property type="entry name" value="Glyco_hydro/deAcase_b/a-brl"/>
</dbReference>
<evidence type="ECO:0000256" key="2">
    <source>
        <dbReference type="ARBA" id="ARBA00004851"/>
    </source>
</evidence>
<dbReference type="SUPFAM" id="SSF49785">
    <property type="entry name" value="Galactose-binding domain-like"/>
    <property type="match status" value="3"/>
</dbReference>
<name>A0ABT6TMK1_9BACL</name>
<dbReference type="Pfam" id="PF06452">
    <property type="entry name" value="CBM9_1"/>
    <property type="match status" value="1"/>
</dbReference>
<evidence type="ECO:0000256" key="9">
    <source>
        <dbReference type="ARBA" id="ARBA00023326"/>
    </source>
</evidence>
<protein>
    <recommendedName>
        <fullName evidence="10">Beta-xylanase</fullName>
        <ecNumber evidence="10">3.2.1.8</ecNumber>
    </recommendedName>
</protein>
<evidence type="ECO:0000259" key="13">
    <source>
        <dbReference type="PROSITE" id="PS51272"/>
    </source>
</evidence>
<feature type="region of interest" description="Disordered" evidence="11">
    <location>
        <begin position="1457"/>
        <end position="1480"/>
    </location>
</feature>
<keyword evidence="8 10" id="KW-0326">Glycosidase</keyword>
<keyword evidence="6 10" id="KW-0378">Hydrolase</keyword>
<dbReference type="PANTHER" id="PTHR31490">
    <property type="entry name" value="GLYCOSYL HYDROLASE"/>
    <property type="match status" value="1"/>
</dbReference>
<accession>A0ABT6TMK1</accession>
<organism evidence="16 17">
    <name type="scientific">Cohnella hashimotonis</name>
    <dbReference type="NCBI Taxonomy" id="2826895"/>
    <lineage>
        <taxon>Bacteria</taxon>
        <taxon>Bacillati</taxon>
        <taxon>Bacillota</taxon>
        <taxon>Bacilli</taxon>
        <taxon>Bacillales</taxon>
        <taxon>Paenibacillaceae</taxon>
        <taxon>Cohnella</taxon>
    </lineage>
</organism>
<evidence type="ECO:0000256" key="7">
    <source>
        <dbReference type="ARBA" id="ARBA00023277"/>
    </source>
</evidence>
<gene>
    <name evidence="16" type="ORF">KB449_22760</name>
</gene>